<proteinExistence type="predicted"/>
<dbReference type="Pfam" id="PF00583">
    <property type="entry name" value="Acetyltransf_1"/>
    <property type="match status" value="1"/>
</dbReference>
<accession>A0ABS0L8D7</accession>
<evidence type="ECO:0000313" key="3">
    <source>
        <dbReference type="Proteomes" id="UP000601099"/>
    </source>
</evidence>
<reference evidence="2 3" key="1">
    <citation type="submission" date="2020-11" db="EMBL/GenBank/DDBJ databases">
        <title>Hymenobacter sp.</title>
        <authorList>
            <person name="Kim M.K."/>
        </authorList>
    </citation>
    <scope>NUCLEOTIDE SEQUENCE [LARGE SCALE GENOMIC DNA]</scope>
    <source>
        <strain evidence="2 3">BT594</strain>
    </source>
</reference>
<dbReference type="EMBL" id="JADWYK010000027">
    <property type="protein sequence ID" value="MBG8556418.1"/>
    <property type="molecule type" value="Genomic_DNA"/>
</dbReference>
<dbReference type="InterPro" id="IPR000182">
    <property type="entry name" value="GNAT_dom"/>
</dbReference>
<feature type="domain" description="N-acetyltransferase" evidence="1">
    <location>
        <begin position="134"/>
        <end position="272"/>
    </location>
</feature>
<dbReference type="Proteomes" id="UP000601099">
    <property type="component" value="Unassembled WGS sequence"/>
</dbReference>
<gene>
    <name evidence="2" type="ORF">I5L79_22925</name>
</gene>
<dbReference type="RefSeq" id="WP_196957436.1">
    <property type="nucleotide sequence ID" value="NZ_JADWYK010000027.1"/>
</dbReference>
<keyword evidence="3" id="KW-1185">Reference proteome</keyword>
<comment type="caution">
    <text evidence="2">The sequence shown here is derived from an EMBL/GenBank/DDBJ whole genome shotgun (WGS) entry which is preliminary data.</text>
</comment>
<dbReference type="InterPro" id="IPR016181">
    <property type="entry name" value="Acyl_CoA_acyltransferase"/>
</dbReference>
<evidence type="ECO:0000259" key="1">
    <source>
        <dbReference type="PROSITE" id="PS51186"/>
    </source>
</evidence>
<name>A0ABS0L8D7_9BACT</name>
<dbReference type="Gene3D" id="3.40.630.30">
    <property type="match status" value="1"/>
</dbReference>
<dbReference type="CDD" id="cd04301">
    <property type="entry name" value="NAT_SF"/>
    <property type="match status" value="1"/>
</dbReference>
<organism evidence="2 3">
    <name type="scientific">Hymenobacter guriensis</name>
    <dbReference type="NCBI Taxonomy" id="2793065"/>
    <lineage>
        <taxon>Bacteria</taxon>
        <taxon>Pseudomonadati</taxon>
        <taxon>Bacteroidota</taxon>
        <taxon>Cytophagia</taxon>
        <taxon>Cytophagales</taxon>
        <taxon>Hymenobacteraceae</taxon>
        <taxon>Hymenobacter</taxon>
    </lineage>
</organism>
<protein>
    <submittedName>
        <fullName evidence="2">GNAT family N-acetyltransferase</fullName>
    </submittedName>
</protein>
<dbReference type="SUPFAM" id="SSF55729">
    <property type="entry name" value="Acyl-CoA N-acyltransferases (Nat)"/>
    <property type="match status" value="1"/>
</dbReference>
<dbReference type="PROSITE" id="PS51186">
    <property type="entry name" value="GNAT"/>
    <property type="match status" value="1"/>
</dbReference>
<sequence length="272" mass="29141">MLFADYTLSQRLERTEGRSNAAFVEIRAQLQPASGATWCEVAGTAAMFDGPDSPLTQTFGLGMFGEVTPSDLAALESFFQERGAPVLHEVSPLADASLLPLLTQRGYQPLEYTSVLYQPLSAAAAPPVSRNPQLRTRLLAPDEAPLWARTAAAGWSTEMEGLEEFIRELSVVSAQSAGARPFLAELAGEPIAAGGLFVYDDVALLAGASTVPQARRQGGQQALLEARLHYAASQGCTLAMMAALPGSQSQRNAEKHGFRIAYTRTKWQLASK</sequence>
<evidence type="ECO:0000313" key="2">
    <source>
        <dbReference type="EMBL" id="MBG8556418.1"/>
    </source>
</evidence>